<gene>
    <name evidence="6" type="ORF">PMAYCL1PPCAC_19733</name>
</gene>
<dbReference type="PROSITE" id="PS50817">
    <property type="entry name" value="INTEIN_N_TER"/>
    <property type="match status" value="1"/>
</dbReference>
<feature type="non-terminal residue" evidence="6">
    <location>
        <position position="316"/>
    </location>
</feature>
<dbReference type="GO" id="GO:0016540">
    <property type="term" value="P:protein autoprocessing"/>
    <property type="evidence" value="ECO:0007669"/>
    <property type="project" value="InterPro"/>
</dbReference>
<dbReference type="Gene3D" id="2.170.16.10">
    <property type="entry name" value="Hedgehog/Intein (Hint) domain"/>
    <property type="match status" value="1"/>
</dbReference>
<dbReference type="InterPro" id="IPR003586">
    <property type="entry name" value="Hint_dom_C"/>
</dbReference>
<dbReference type="CDD" id="cd00081">
    <property type="entry name" value="Hint"/>
    <property type="match status" value="1"/>
</dbReference>
<accession>A0AAN5CRY9</accession>
<dbReference type="SUPFAM" id="SSF51294">
    <property type="entry name" value="Hedgehog/intein (Hint) domain"/>
    <property type="match status" value="1"/>
</dbReference>
<evidence type="ECO:0000256" key="1">
    <source>
        <dbReference type="ARBA" id="ARBA00004239"/>
    </source>
</evidence>
<dbReference type="PRINTS" id="PR00632">
    <property type="entry name" value="SONICHHOG"/>
</dbReference>
<dbReference type="GO" id="GO:0007267">
    <property type="term" value="P:cell-cell signaling"/>
    <property type="evidence" value="ECO:0007669"/>
    <property type="project" value="InterPro"/>
</dbReference>
<dbReference type="SMART" id="SM00306">
    <property type="entry name" value="HintN"/>
    <property type="match status" value="1"/>
</dbReference>
<comment type="caution">
    <text evidence="6">The sequence shown here is derived from an EMBL/GenBank/DDBJ whole genome shotgun (WGS) entry which is preliminary data.</text>
</comment>
<dbReference type="GO" id="GO:0005576">
    <property type="term" value="C:extracellular region"/>
    <property type="evidence" value="ECO:0007669"/>
    <property type="project" value="UniProtKB-SubCell"/>
</dbReference>
<protein>
    <submittedName>
        <fullName evidence="6">Uncharacterized protein</fullName>
    </submittedName>
</protein>
<evidence type="ECO:0000256" key="2">
    <source>
        <dbReference type="ARBA" id="ARBA00022473"/>
    </source>
</evidence>
<dbReference type="GO" id="GO:0048731">
    <property type="term" value="P:system development"/>
    <property type="evidence" value="ECO:0007669"/>
    <property type="project" value="UniProtKB-ARBA"/>
</dbReference>
<dbReference type="SMART" id="SM00305">
    <property type="entry name" value="HintC"/>
    <property type="match status" value="1"/>
</dbReference>
<evidence type="ECO:0000313" key="7">
    <source>
        <dbReference type="Proteomes" id="UP001328107"/>
    </source>
</evidence>
<dbReference type="InterPro" id="IPR001767">
    <property type="entry name" value="Hedgehog_Hint"/>
</dbReference>
<dbReference type="PANTHER" id="PTHR46706">
    <property type="entry name" value="PROTEIN QUA-1-RELATED"/>
    <property type="match status" value="1"/>
</dbReference>
<dbReference type="InterPro" id="IPR052140">
    <property type="entry name" value="Dev_Signal_Hedgehog-like"/>
</dbReference>
<dbReference type="InterPro" id="IPR003587">
    <property type="entry name" value="Hint_dom_N"/>
</dbReference>
<dbReference type="InterPro" id="IPR036844">
    <property type="entry name" value="Hint_dom_sf"/>
</dbReference>
<keyword evidence="2" id="KW-0217">Developmental protein</keyword>
<dbReference type="InterPro" id="IPR006141">
    <property type="entry name" value="Intein_N"/>
</dbReference>
<feature type="domain" description="Hint" evidence="4">
    <location>
        <begin position="230"/>
        <end position="274"/>
    </location>
</feature>
<keyword evidence="7" id="KW-1185">Reference proteome</keyword>
<name>A0AAN5CRY9_9BILA</name>
<proteinExistence type="predicted"/>
<organism evidence="6 7">
    <name type="scientific">Pristionchus mayeri</name>
    <dbReference type="NCBI Taxonomy" id="1317129"/>
    <lineage>
        <taxon>Eukaryota</taxon>
        <taxon>Metazoa</taxon>
        <taxon>Ecdysozoa</taxon>
        <taxon>Nematoda</taxon>
        <taxon>Chromadorea</taxon>
        <taxon>Rhabditida</taxon>
        <taxon>Rhabditina</taxon>
        <taxon>Diplogasteromorpha</taxon>
        <taxon>Diplogasteroidea</taxon>
        <taxon>Neodiplogasteridae</taxon>
        <taxon>Pristionchus</taxon>
    </lineage>
</organism>
<feature type="domain" description="Hint" evidence="5">
    <location>
        <begin position="121"/>
        <end position="222"/>
    </location>
</feature>
<evidence type="ECO:0000256" key="3">
    <source>
        <dbReference type="ARBA" id="ARBA00022729"/>
    </source>
</evidence>
<dbReference type="EMBL" id="BTRK01000004">
    <property type="protein sequence ID" value="GMR49538.1"/>
    <property type="molecule type" value="Genomic_DNA"/>
</dbReference>
<dbReference type="InterPro" id="IPR001657">
    <property type="entry name" value="Hedgehog"/>
</dbReference>
<dbReference type="GO" id="GO:0016539">
    <property type="term" value="P:intein-mediated protein splicing"/>
    <property type="evidence" value="ECO:0007669"/>
    <property type="project" value="InterPro"/>
</dbReference>
<keyword evidence="3" id="KW-0732">Signal</keyword>
<feature type="non-terminal residue" evidence="6">
    <location>
        <position position="1"/>
    </location>
</feature>
<reference evidence="7" key="1">
    <citation type="submission" date="2022-10" db="EMBL/GenBank/DDBJ databases">
        <title>Genome assembly of Pristionchus species.</title>
        <authorList>
            <person name="Yoshida K."/>
            <person name="Sommer R.J."/>
        </authorList>
    </citation>
    <scope>NUCLEOTIDE SEQUENCE [LARGE SCALE GENOMIC DNA]</scope>
    <source>
        <strain evidence="7">RS5460</strain>
    </source>
</reference>
<dbReference type="Proteomes" id="UP001328107">
    <property type="component" value="Unassembled WGS sequence"/>
</dbReference>
<evidence type="ECO:0000259" key="5">
    <source>
        <dbReference type="SMART" id="SM00306"/>
    </source>
</evidence>
<sequence>LQQSVQRATGKSFEIFMGKGDMITASHQMSEDTHCRMRIGDYYTTVYETPVQYNINDVEAEKIMSNIDFGEPLGGSGYEGQLPFPRLTPYELIERGGFISFFQYYAPYNPPYYPAPPVPDMQCFSGDLIVETREGPKRMRELKMSDEVMSIEKKKISFTPIVMFLHRDEEILAEFNVISTANGDSVKLTNEHLIYVSDCSVSSLRLVRAKEVTADHCMMTVQSQYKHSDRRAMRLDRVTNVSKTYERGIYAPLTSSGDIVVNSILSSCHSNLAARSLQQSLFSLYRSLSFLIPEDGALPLGLAYLMSAVDLFIPLK</sequence>
<comment type="subcellular location">
    <subcellularLocation>
        <location evidence="1">Secreted</location>
        <location evidence="1">Extracellular space</location>
    </subcellularLocation>
</comment>
<dbReference type="AlphaFoldDB" id="A0AAN5CRY9"/>
<dbReference type="PANTHER" id="PTHR46706:SF12">
    <property type="entry name" value="PROTEIN QUA-1-RELATED"/>
    <property type="match status" value="1"/>
</dbReference>
<evidence type="ECO:0000259" key="4">
    <source>
        <dbReference type="SMART" id="SM00305"/>
    </source>
</evidence>
<dbReference type="Pfam" id="PF01079">
    <property type="entry name" value="Hint"/>
    <property type="match status" value="1"/>
</dbReference>
<evidence type="ECO:0000313" key="6">
    <source>
        <dbReference type="EMBL" id="GMR49538.1"/>
    </source>
</evidence>